<evidence type="ECO:0000313" key="6">
    <source>
        <dbReference type="EMBL" id="TJY61504.1"/>
    </source>
</evidence>
<evidence type="ECO:0000259" key="5">
    <source>
        <dbReference type="Pfam" id="PF08281"/>
    </source>
</evidence>
<organism evidence="6 7">
    <name type="scientific">Sphingobacterium alkalisoli</name>
    <dbReference type="NCBI Taxonomy" id="1874115"/>
    <lineage>
        <taxon>Bacteria</taxon>
        <taxon>Pseudomonadati</taxon>
        <taxon>Bacteroidota</taxon>
        <taxon>Sphingobacteriia</taxon>
        <taxon>Sphingobacteriales</taxon>
        <taxon>Sphingobacteriaceae</taxon>
        <taxon>Sphingobacterium</taxon>
    </lineage>
</organism>
<dbReference type="AlphaFoldDB" id="A0A4U0GSR0"/>
<dbReference type="InterPro" id="IPR013249">
    <property type="entry name" value="RNA_pol_sigma70_r4_t2"/>
</dbReference>
<dbReference type="GO" id="GO:0006352">
    <property type="term" value="P:DNA-templated transcription initiation"/>
    <property type="evidence" value="ECO:0007669"/>
    <property type="project" value="InterPro"/>
</dbReference>
<keyword evidence="7" id="KW-1185">Reference proteome</keyword>
<dbReference type="InterPro" id="IPR036388">
    <property type="entry name" value="WH-like_DNA-bd_sf"/>
</dbReference>
<comment type="caution">
    <text evidence="6">The sequence shown here is derived from an EMBL/GenBank/DDBJ whole genome shotgun (WGS) entry which is preliminary data.</text>
</comment>
<dbReference type="Pfam" id="PF08281">
    <property type="entry name" value="Sigma70_r4_2"/>
    <property type="match status" value="1"/>
</dbReference>
<keyword evidence="4" id="KW-0804">Transcription</keyword>
<dbReference type="RefSeq" id="WP_136822858.1">
    <property type="nucleotide sequence ID" value="NZ_BMJX01000009.1"/>
</dbReference>
<evidence type="ECO:0000256" key="1">
    <source>
        <dbReference type="ARBA" id="ARBA00010641"/>
    </source>
</evidence>
<dbReference type="InterPro" id="IPR014284">
    <property type="entry name" value="RNA_pol_sigma-70_dom"/>
</dbReference>
<evidence type="ECO:0000256" key="4">
    <source>
        <dbReference type="ARBA" id="ARBA00023163"/>
    </source>
</evidence>
<evidence type="ECO:0000256" key="2">
    <source>
        <dbReference type="ARBA" id="ARBA00023015"/>
    </source>
</evidence>
<evidence type="ECO:0000256" key="3">
    <source>
        <dbReference type="ARBA" id="ARBA00023082"/>
    </source>
</evidence>
<comment type="similarity">
    <text evidence="1">Belongs to the sigma-70 factor family. ECF subfamily.</text>
</comment>
<dbReference type="Proteomes" id="UP000309872">
    <property type="component" value="Unassembled WGS sequence"/>
</dbReference>
<dbReference type="PANTHER" id="PTHR43133:SF46">
    <property type="entry name" value="RNA POLYMERASE SIGMA-70 FACTOR ECF SUBFAMILY"/>
    <property type="match status" value="1"/>
</dbReference>
<dbReference type="InterPro" id="IPR039425">
    <property type="entry name" value="RNA_pol_sigma-70-like"/>
</dbReference>
<dbReference type="GO" id="GO:0003677">
    <property type="term" value="F:DNA binding"/>
    <property type="evidence" value="ECO:0007669"/>
    <property type="project" value="InterPro"/>
</dbReference>
<dbReference type="OrthoDB" id="764619at2"/>
<dbReference type="InterPro" id="IPR013324">
    <property type="entry name" value="RNA_pol_sigma_r3/r4-like"/>
</dbReference>
<reference evidence="6 7" key="1">
    <citation type="submission" date="2019-04" db="EMBL/GenBank/DDBJ databases">
        <title>Sphingobacterium olei sp. nov., isolated from oil-contaminated soil.</title>
        <authorList>
            <person name="Liu B."/>
        </authorList>
    </citation>
    <scope>NUCLEOTIDE SEQUENCE [LARGE SCALE GENOMIC DNA]</scope>
    <source>
        <strain evidence="6 7">Y3L14</strain>
    </source>
</reference>
<dbReference type="EMBL" id="SUKA01000009">
    <property type="protein sequence ID" value="TJY61504.1"/>
    <property type="molecule type" value="Genomic_DNA"/>
</dbReference>
<dbReference type="SUPFAM" id="SSF88659">
    <property type="entry name" value="Sigma3 and sigma4 domains of RNA polymerase sigma factors"/>
    <property type="match status" value="1"/>
</dbReference>
<dbReference type="GO" id="GO:0016987">
    <property type="term" value="F:sigma factor activity"/>
    <property type="evidence" value="ECO:0007669"/>
    <property type="project" value="UniProtKB-KW"/>
</dbReference>
<protein>
    <submittedName>
        <fullName evidence="6">Sigma-70 family RNA polymerase sigma factor</fullName>
    </submittedName>
</protein>
<dbReference type="PANTHER" id="PTHR43133">
    <property type="entry name" value="RNA POLYMERASE ECF-TYPE SIGMA FACTO"/>
    <property type="match status" value="1"/>
</dbReference>
<dbReference type="Gene3D" id="1.10.1740.10">
    <property type="match status" value="1"/>
</dbReference>
<gene>
    <name evidence="6" type="ORF">FAZ19_21645</name>
</gene>
<dbReference type="SUPFAM" id="SSF88946">
    <property type="entry name" value="Sigma2 domain of RNA polymerase sigma factors"/>
    <property type="match status" value="1"/>
</dbReference>
<dbReference type="Gene3D" id="1.10.10.10">
    <property type="entry name" value="Winged helix-like DNA-binding domain superfamily/Winged helix DNA-binding domain"/>
    <property type="match status" value="1"/>
</dbReference>
<feature type="domain" description="RNA polymerase sigma factor 70 region 4 type 2" evidence="5">
    <location>
        <begin position="125"/>
        <end position="173"/>
    </location>
</feature>
<dbReference type="InterPro" id="IPR013325">
    <property type="entry name" value="RNA_pol_sigma_r2"/>
</dbReference>
<keyword evidence="2" id="KW-0805">Transcription regulation</keyword>
<sequence length="196" mass="22886">MAKYGSQCTDEMLLDLIQQEDDRTAFAKLYDRYWKMLIDMVGKRGLSMESAEEIVQNVFVDLYLRRKSIKVNSLEAYLRAAVKYQLYKTYRAQQVHNNYVSSAIYTEQTQPLTPDKALETKQLQEEISRTTEKMSSVCRDVFLLSRIDQLSNQDIAYKLGISLSMVRKHITKSMNIMRAQFKGYPINLILACMLFF</sequence>
<dbReference type="NCBIfam" id="TIGR02937">
    <property type="entry name" value="sigma70-ECF"/>
    <property type="match status" value="1"/>
</dbReference>
<keyword evidence="3" id="KW-0731">Sigma factor</keyword>
<proteinExistence type="inferred from homology"/>
<name>A0A4U0GSR0_9SPHI</name>
<evidence type="ECO:0000313" key="7">
    <source>
        <dbReference type="Proteomes" id="UP000309872"/>
    </source>
</evidence>
<accession>A0A4U0GSR0</accession>